<protein>
    <submittedName>
        <fullName evidence="1">Uncharacterized protein</fullName>
    </submittedName>
</protein>
<sequence>MSVVDSTSTLFDFNLTGVPRSDRTTIDHASLFGGLRSSAFELSALPVSDVFRGVLLLSGIGAQALPSMGLEE</sequence>
<dbReference type="EMBL" id="JAAKZF010000065">
    <property type="protein sequence ID" value="NGO54785.1"/>
    <property type="molecule type" value="Genomic_DNA"/>
</dbReference>
<organism evidence="1 2">
    <name type="scientific">Allomesorhizobium camelthorni</name>
    <dbReference type="NCBI Taxonomy" id="475069"/>
    <lineage>
        <taxon>Bacteria</taxon>
        <taxon>Pseudomonadati</taxon>
        <taxon>Pseudomonadota</taxon>
        <taxon>Alphaproteobacteria</taxon>
        <taxon>Hyphomicrobiales</taxon>
        <taxon>Phyllobacteriaceae</taxon>
        <taxon>Allomesorhizobium</taxon>
    </lineage>
</organism>
<name>A0A6G4WJ11_9HYPH</name>
<comment type="caution">
    <text evidence="1">The sequence shown here is derived from an EMBL/GenBank/DDBJ whole genome shotgun (WGS) entry which is preliminary data.</text>
</comment>
<dbReference type="RefSeq" id="WP_165033117.1">
    <property type="nucleotide sequence ID" value="NZ_JAAKZF010000065.1"/>
</dbReference>
<evidence type="ECO:0000313" key="1">
    <source>
        <dbReference type="EMBL" id="NGO54785.1"/>
    </source>
</evidence>
<evidence type="ECO:0000313" key="2">
    <source>
        <dbReference type="Proteomes" id="UP001642900"/>
    </source>
</evidence>
<gene>
    <name evidence="1" type="ORF">G6N73_27325</name>
</gene>
<proteinExistence type="predicted"/>
<accession>A0A6G4WJ11</accession>
<keyword evidence="2" id="KW-1185">Reference proteome</keyword>
<dbReference type="AlphaFoldDB" id="A0A6G4WJ11"/>
<dbReference type="Proteomes" id="UP001642900">
    <property type="component" value="Unassembled WGS sequence"/>
</dbReference>
<reference evidence="1 2" key="1">
    <citation type="submission" date="2020-02" db="EMBL/GenBank/DDBJ databases">
        <title>Genome sequence of strain CCNWXJ40-4.</title>
        <authorList>
            <person name="Gao J."/>
            <person name="Sun J."/>
        </authorList>
    </citation>
    <scope>NUCLEOTIDE SEQUENCE [LARGE SCALE GENOMIC DNA]</scope>
    <source>
        <strain evidence="1 2">CCNWXJ 40-4</strain>
    </source>
</reference>